<keyword evidence="3" id="KW-0329">Glyoxylate bypass</keyword>
<dbReference type="EMBL" id="JAGJRS010000021">
    <property type="protein sequence ID" value="MBP1474774.1"/>
    <property type="molecule type" value="Genomic_DNA"/>
</dbReference>
<dbReference type="PANTHER" id="PTHR42902">
    <property type="entry name" value="MALATE SYNTHASE"/>
    <property type="match status" value="1"/>
</dbReference>
<dbReference type="InterPro" id="IPR006252">
    <property type="entry name" value="Malate_synthA"/>
</dbReference>
<dbReference type="CDD" id="cd00727">
    <property type="entry name" value="malate_synt_A"/>
    <property type="match status" value="1"/>
</dbReference>
<gene>
    <name evidence="10" type="ORF">J7I44_10735</name>
</gene>
<comment type="catalytic activity">
    <reaction evidence="6">
        <text>glyoxylate + acetyl-CoA + H2O = (S)-malate + CoA + H(+)</text>
        <dbReference type="Rhea" id="RHEA:18181"/>
        <dbReference type="ChEBI" id="CHEBI:15377"/>
        <dbReference type="ChEBI" id="CHEBI:15378"/>
        <dbReference type="ChEBI" id="CHEBI:15589"/>
        <dbReference type="ChEBI" id="CHEBI:36655"/>
        <dbReference type="ChEBI" id="CHEBI:57287"/>
        <dbReference type="ChEBI" id="CHEBI:57288"/>
        <dbReference type="EC" id="2.3.3.9"/>
    </reaction>
</comment>
<evidence type="ECO:0000256" key="3">
    <source>
        <dbReference type="ARBA" id="ARBA00022435"/>
    </source>
</evidence>
<comment type="similarity">
    <text evidence="1">Belongs to the malate synthase family.</text>
</comment>
<evidence type="ECO:0000259" key="9">
    <source>
        <dbReference type="Pfam" id="PF20659"/>
    </source>
</evidence>
<name>A0ABS4DNZ6_9GAMM</name>
<evidence type="ECO:0000259" key="8">
    <source>
        <dbReference type="Pfam" id="PF20656"/>
    </source>
</evidence>
<dbReference type="Pfam" id="PF01274">
    <property type="entry name" value="MS_TIM-barrel"/>
    <property type="match status" value="1"/>
</dbReference>
<dbReference type="RefSeq" id="WP_209620247.1">
    <property type="nucleotide sequence ID" value="NZ_JAGJRS010000021.1"/>
</dbReference>
<dbReference type="GO" id="GO:0004474">
    <property type="term" value="F:malate synthase activity"/>
    <property type="evidence" value="ECO:0007669"/>
    <property type="project" value="UniProtKB-EC"/>
</dbReference>
<dbReference type="InterPro" id="IPR046363">
    <property type="entry name" value="MS_N_TIM-barrel_dom"/>
</dbReference>
<feature type="domain" description="Malate synthase TIM barrel" evidence="7">
    <location>
        <begin position="163"/>
        <end position="407"/>
    </location>
</feature>
<dbReference type="InterPro" id="IPR048356">
    <property type="entry name" value="MS_N"/>
</dbReference>
<accession>A0ABS4DNZ6</accession>
<dbReference type="EC" id="2.3.3.9" evidence="2"/>
<dbReference type="Proteomes" id="UP000823790">
    <property type="component" value="Unassembled WGS sequence"/>
</dbReference>
<keyword evidence="10" id="KW-0012">Acyltransferase</keyword>
<protein>
    <recommendedName>
        <fullName evidence="2">malate synthase</fullName>
        <ecNumber evidence="2">2.3.3.9</ecNumber>
    </recommendedName>
</protein>
<dbReference type="InterPro" id="IPR001465">
    <property type="entry name" value="Malate_synthase_TIM"/>
</dbReference>
<dbReference type="Gene3D" id="1.20.1220.12">
    <property type="entry name" value="Malate synthase, domain III"/>
    <property type="match status" value="1"/>
</dbReference>
<dbReference type="InterPro" id="IPR011076">
    <property type="entry name" value="Malate_synth_sf"/>
</dbReference>
<feature type="domain" description="Malate synthase C-terminal" evidence="9">
    <location>
        <begin position="413"/>
        <end position="538"/>
    </location>
</feature>
<dbReference type="SUPFAM" id="SSF51645">
    <property type="entry name" value="Malate synthase G"/>
    <property type="match status" value="1"/>
</dbReference>
<evidence type="ECO:0000256" key="4">
    <source>
        <dbReference type="ARBA" id="ARBA00022532"/>
    </source>
</evidence>
<dbReference type="PANTHER" id="PTHR42902:SF1">
    <property type="entry name" value="MALATE SYNTHASE 1-RELATED"/>
    <property type="match status" value="1"/>
</dbReference>
<evidence type="ECO:0000256" key="5">
    <source>
        <dbReference type="ARBA" id="ARBA00022679"/>
    </source>
</evidence>
<dbReference type="InterPro" id="IPR048355">
    <property type="entry name" value="MS_C"/>
</dbReference>
<keyword evidence="4" id="KW-0816">Tricarboxylic acid cycle</keyword>
<evidence type="ECO:0000313" key="10">
    <source>
        <dbReference type="EMBL" id="MBP1474774.1"/>
    </source>
</evidence>
<sequence>MAVPQERLDPGPLTVHGNTAAYASLLTADALAFLADLHHRFDARRRELLAARDERQARWDAGALPDFRADTRAIREGAWQVAPVPPALRDRRVEITGPVERKMIINALNSGAKVFMADFEDSSTPTLANQLDGQENLIDAVAGTISYRSPDGRDYKLGANPAVLIVRPRGWHLPERHFLVDGEPMAGALVDFGLFVFHNARALQARDRGPYFYLPKLEAMEEAALWDAVMAHAEHQLDLPRGCMKATVLIETLPAAFEMDEILHALRERVVGLNCGRWDYIFSYLKTLRGHHDRLLPERGQVQMTVPFLKAYSELLIKTCHRRGAFAMGGMAAQIPIKGDDAANEAALEKVRADKLREVHAGHDGTWVAHPALVPVAQAIFDRYMPEPNQLHVLREDVHVTRDQLLAPACGTITRAGFDNNVEVALRYTAAWLDGLGCVPIHHLMEDAATAEIARAQLWQWLHYAGDVISDCVPLEFPDGAPIDMALFDQALAAHTHRLRESTHPGARRAEDAAHLLSELTHAEQLGAFLTLPAYQQLA</sequence>
<evidence type="ECO:0000259" key="7">
    <source>
        <dbReference type="Pfam" id="PF01274"/>
    </source>
</evidence>
<dbReference type="Pfam" id="PF20659">
    <property type="entry name" value="MS_C"/>
    <property type="match status" value="1"/>
</dbReference>
<evidence type="ECO:0000256" key="1">
    <source>
        <dbReference type="ARBA" id="ARBA00006394"/>
    </source>
</evidence>
<reference evidence="10 11" key="1">
    <citation type="submission" date="2021-04" db="EMBL/GenBank/DDBJ databases">
        <authorList>
            <person name="Huq M.A."/>
        </authorList>
    </citation>
    <scope>NUCLEOTIDE SEQUENCE [LARGE SCALE GENOMIC DNA]</scope>
    <source>
        <strain evidence="10 11">MAH-13</strain>
    </source>
</reference>
<dbReference type="PIRSF" id="PIRSF001363">
    <property type="entry name" value="Malate_synth"/>
    <property type="match status" value="1"/>
</dbReference>
<dbReference type="NCBIfam" id="TIGR01344">
    <property type="entry name" value="malate_syn_A"/>
    <property type="match status" value="1"/>
</dbReference>
<dbReference type="InterPro" id="IPR044856">
    <property type="entry name" value="Malate_synth_C_sf"/>
</dbReference>
<evidence type="ECO:0000256" key="6">
    <source>
        <dbReference type="ARBA" id="ARBA00047918"/>
    </source>
</evidence>
<proteinExistence type="inferred from homology"/>
<feature type="domain" description="Malate synthase N-terminal" evidence="8">
    <location>
        <begin position="22"/>
        <end position="68"/>
    </location>
</feature>
<keyword evidence="5 10" id="KW-0808">Transferase</keyword>
<keyword evidence="11" id="KW-1185">Reference proteome</keyword>
<organism evidence="10 11">
    <name type="scientific">Frateuria flava</name>
    <dbReference type="NCBI Taxonomy" id="2821489"/>
    <lineage>
        <taxon>Bacteria</taxon>
        <taxon>Pseudomonadati</taxon>
        <taxon>Pseudomonadota</taxon>
        <taxon>Gammaproteobacteria</taxon>
        <taxon>Lysobacterales</taxon>
        <taxon>Rhodanobacteraceae</taxon>
        <taxon>Frateuria</taxon>
    </lineage>
</organism>
<comment type="caution">
    <text evidence="10">The sequence shown here is derived from an EMBL/GenBank/DDBJ whole genome shotgun (WGS) entry which is preliminary data.</text>
</comment>
<dbReference type="Pfam" id="PF20656">
    <property type="entry name" value="MS_N"/>
    <property type="match status" value="1"/>
</dbReference>
<dbReference type="Gene3D" id="3.20.20.360">
    <property type="entry name" value="Malate synthase, domain 3"/>
    <property type="match status" value="1"/>
</dbReference>
<evidence type="ECO:0000256" key="2">
    <source>
        <dbReference type="ARBA" id="ARBA00012636"/>
    </source>
</evidence>
<evidence type="ECO:0000313" key="11">
    <source>
        <dbReference type="Proteomes" id="UP000823790"/>
    </source>
</evidence>